<keyword evidence="9" id="KW-1185">Reference proteome</keyword>
<evidence type="ECO:0000256" key="1">
    <source>
        <dbReference type="ARBA" id="ARBA00000085"/>
    </source>
</evidence>
<dbReference type="SMART" id="SM00086">
    <property type="entry name" value="PAC"/>
    <property type="match status" value="1"/>
</dbReference>
<dbReference type="CDD" id="cd00130">
    <property type="entry name" value="PAS"/>
    <property type="match status" value="1"/>
</dbReference>
<dbReference type="Pfam" id="PF13426">
    <property type="entry name" value="PAS_9"/>
    <property type="match status" value="1"/>
</dbReference>
<name>A0A419S3L1_9SPHI</name>
<evidence type="ECO:0000256" key="3">
    <source>
        <dbReference type="ARBA" id="ARBA00022553"/>
    </source>
</evidence>
<evidence type="ECO:0000259" key="6">
    <source>
        <dbReference type="PROSITE" id="PS50112"/>
    </source>
</evidence>
<keyword evidence="4" id="KW-0808">Transferase</keyword>
<evidence type="ECO:0000259" key="7">
    <source>
        <dbReference type="PROSITE" id="PS50113"/>
    </source>
</evidence>
<dbReference type="InterPro" id="IPR001610">
    <property type="entry name" value="PAC"/>
</dbReference>
<dbReference type="SUPFAM" id="SSF55785">
    <property type="entry name" value="PYP-like sensor domain (PAS domain)"/>
    <property type="match status" value="1"/>
</dbReference>
<dbReference type="OrthoDB" id="9759607at2"/>
<proteinExistence type="predicted"/>
<dbReference type="PROSITE" id="PS50113">
    <property type="entry name" value="PAC"/>
    <property type="match status" value="1"/>
</dbReference>
<dbReference type="AlphaFoldDB" id="A0A419S3L1"/>
<dbReference type="GO" id="GO:0004673">
    <property type="term" value="F:protein histidine kinase activity"/>
    <property type="evidence" value="ECO:0007669"/>
    <property type="project" value="UniProtKB-EC"/>
</dbReference>
<evidence type="ECO:0000256" key="2">
    <source>
        <dbReference type="ARBA" id="ARBA00012438"/>
    </source>
</evidence>
<dbReference type="InterPro" id="IPR000014">
    <property type="entry name" value="PAS"/>
</dbReference>
<evidence type="ECO:0000256" key="5">
    <source>
        <dbReference type="ARBA" id="ARBA00022777"/>
    </source>
</evidence>
<evidence type="ECO:0000313" key="9">
    <source>
        <dbReference type="Proteomes" id="UP000283433"/>
    </source>
</evidence>
<dbReference type="InterPro" id="IPR035965">
    <property type="entry name" value="PAS-like_dom_sf"/>
</dbReference>
<evidence type="ECO:0000313" key="8">
    <source>
        <dbReference type="EMBL" id="RKD13874.1"/>
    </source>
</evidence>
<dbReference type="PANTHER" id="PTHR43304">
    <property type="entry name" value="PHYTOCHROME-LIKE PROTEIN CPH1"/>
    <property type="match status" value="1"/>
</dbReference>
<gene>
    <name evidence="8" type="ORF">BCY91_09980</name>
</gene>
<evidence type="ECO:0000256" key="4">
    <source>
        <dbReference type="ARBA" id="ARBA00022679"/>
    </source>
</evidence>
<dbReference type="Proteomes" id="UP000283433">
    <property type="component" value="Unassembled WGS sequence"/>
</dbReference>
<keyword evidence="3" id="KW-0597">Phosphoprotein</keyword>
<dbReference type="InterPro" id="IPR000700">
    <property type="entry name" value="PAS-assoc_C"/>
</dbReference>
<dbReference type="EMBL" id="MBTA01000027">
    <property type="protein sequence ID" value="RKD13874.1"/>
    <property type="molecule type" value="Genomic_DNA"/>
</dbReference>
<organism evidence="8 9">
    <name type="scientific">Pelobium manganitolerans</name>
    <dbReference type="NCBI Taxonomy" id="1842495"/>
    <lineage>
        <taxon>Bacteria</taxon>
        <taxon>Pseudomonadati</taxon>
        <taxon>Bacteroidota</taxon>
        <taxon>Sphingobacteriia</taxon>
        <taxon>Sphingobacteriales</taxon>
        <taxon>Sphingobacteriaceae</taxon>
        <taxon>Pelobium</taxon>
    </lineage>
</organism>
<dbReference type="EC" id="2.7.13.3" evidence="2"/>
<dbReference type="PANTHER" id="PTHR43304:SF1">
    <property type="entry name" value="PAC DOMAIN-CONTAINING PROTEIN"/>
    <property type="match status" value="1"/>
</dbReference>
<reference evidence="8 9" key="1">
    <citation type="submission" date="2016-07" db="EMBL/GenBank/DDBJ databases">
        <title>Genome of Pelobium manganitolerans.</title>
        <authorList>
            <person name="Wu S."/>
            <person name="Wang G."/>
        </authorList>
    </citation>
    <scope>NUCLEOTIDE SEQUENCE [LARGE SCALE GENOMIC DNA]</scope>
    <source>
        <strain evidence="8 9">YS-25</strain>
    </source>
</reference>
<dbReference type="NCBIfam" id="TIGR00229">
    <property type="entry name" value="sensory_box"/>
    <property type="match status" value="1"/>
</dbReference>
<keyword evidence="5" id="KW-0418">Kinase</keyword>
<dbReference type="PROSITE" id="PS50112">
    <property type="entry name" value="PAS"/>
    <property type="match status" value="1"/>
</dbReference>
<accession>A0A419S3L1</accession>
<feature type="domain" description="PAC" evidence="7">
    <location>
        <begin position="60"/>
        <end position="112"/>
    </location>
</feature>
<comment type="catalytic activity">
    <reaction evidence="1">
        <text>ATP + protein L-histidine = ADP + protein N-phospho-L-histidine.</text>
        <dbReference type="EC" id="2.7.13.3"/>
    </reaction>
</comment>
<sequence>MVVITNPQGQITWVNSAFTNFTGYNLDEIVGKTPEILHGPKTDPKLQEKVMESLKNNVFVPFEALNYTKAGKEYWVEFNLSAIYNDKNEIERYIAIQNVITERKEKEEKIKSYTNTLRKLAWTNSHAVRKPVASILGLVDLCNHTNEIDEIKKLHALIHVCSLELDELIKEMGKEIFKYETGDFDS</sequence>
<protein>
    <recommendedName>
        <fullName evidence="2">histidine kinase</fullName>
        <ecNumber evidence="2">2.7.13.3</ecNumber>
    </recommendedName>
</protein>
<dbReference type="Gene3D" id="3.30.450.20">
    <property type="entry name" value="PAS domain"/>
    <property type="match status" value="1"/>
</dbReference>
<dbReference type="InterPro" id="IPR052162">
    <property type="entry name" value="Sensor_kinase/Photoreceptor"/>
</dbReference>
<comment type="caution">
    <text evidence="8">The sequence shown here is derived from an EMBL/GenBank/DDBJ whole genome shotgun (WGS) entry which is preliminary data.</text>
</comment>
<feature type="domain" description="PAS" evidence="6">
    <location>
        <begin position="1"/>
        <end position="57"/>
    </location>
</feature>